<gene>
    <name evidence="1" type="ORF">CYCCA115_LOCUS18866</name>
</gene>
<keyword evidence="2" id="KW-1185">Reference proteome</keyword>
<dbReference type="AlphaFoldDB" id="A0AAD2JL82"/>
<dbReference type="Proteomes" id="UP001295423">
    <property type="component" value="Unassembled WGS sequence"/>
</dbReference>
<evidence type="ECO:0000313" key="1">
    <source>
        <dbReference type="EMBL" id="CAJ1960732.1"/>
    </source>
</evidence>
<comment type="caution">
    <text evidence="1">The sequence shown here is derived from an EMBL/GenBank/DDBJ whole genome shotgun (WGS) entry which is preliminary data.</text>
</comment>
<name>A0AAD2JL82_9STRA</name>
<organism evidence="1 2">
    <name type="scientific">Cylindrotheca closterium</name>
    <dbReference type="NCBI Taxonomy" id="2856"/>
    <lineage>
        <taxon>Eukaryota</taxon>
        <taxon>Sar</taxon>
        <taxon>Stramenopiles</taxon>
        <taxon>Ochrophyta</taxon>
        <taxon>Bacillariophyta</taxon>
        <taxon>Bacillariophyceae</taxon>
        <taxon>Bacillariophycidae</taxon>
        <taxon>Bacillariales</taxon>
        <taxon>Bacillariaceae</taxon>
        <taxon>Cylindrotheca</taxon>
    </lineage>
</organism>
<proteinExistence type="predicted"/>
<evidence type="ECO:0000313" key="2">
    <source>
        <dbReference type="Proteomes" id="UP001295423"/>
    </source>
</evidence>
<reference evidence="1" key="1">
    <citation type="submission" date="2023-08" db="EMBL/GenBank/DDBJ databases">
        <authorList>
            <person name="Audoor S."/>
            <person name="Bilcke G."/>
        </authorList>
    </citation>
    <scope>NUCLEOTIDE SEQUENCE</scope>
</reference>
<dbReference type="EMBL" id="CAKOGP040002069">
    <property type="protein sequence ID" value="CAJ1960732.1"/>
    <property type="molecule type" value="Genomic_DNA"/>
</dbReference>
<protein>
    <submittedName>
        <fullName evidence="1">Uncharacterized protein</fullName>
    </submittedName>
</protein>
<sequence length="88" mass="10077">MSVPTKMNVISTNMTRANEMQKVGELKRQLQVTARSCALRGNRPSLSERRSQELLSDNSDHLSELFRKNQNCLVDFESDDESDLEEDC</sequence>
<accession>A0AAD2JL82</accession>